<accession>A0A6L6XUS7</accession>
<proteinExistence type="predicted"/>
<keyword evidence="3" id="KW-1185">Reference proteome</keyword>
<dbReference type="EMBL" id="WSEK01000004">
    <property type="protein sequence ID" value="MVQ51161.1"/>
    <property type="molecule type" value="Genomic_DNA"/>
</dbReference>
<organism evidence="2 3">
    <name type="scientific">Nocardioides agri</name>
    <dbReference type="NCBI Taxonomy" id="2682843"/>
    <lineage>
        <taxon>Bacteria</taxon>
        <taxon>Bacillati</taxon>
        <taxon>Actinomycetota</taxon>
        <taxon>Actinomycetes</taxon>
        <taxon>Propionibacteriales</taxon>
        <taxon>Nocardioidaceae</taxon>
        <taxon>Nocardioides</taxon>
    </lineage>
</organism>
<gene>
    <name evidence="2" type="ORF">GON03_18420</name>
</gene>
<dbReference type="AlphaFoldDB" id="A0A6L6XUS7"/>
<sequence length="419" mass="46833">MRHLVILGAGTAGTMIANKLRHRLDRIEWSITVVDRDDEHHYQPGYLFLPFGGYSRKQVVRSRHAFLPAGVDFVVGMIDRVVADENVVLLEDGRRLPYDQLVIATGTTPRPDQTPGMLGTEWRRSIFDFYTLEGAEALAGALTRFDSGRLVVHITEMPIKCPVAPLEFTFLVEAWLRERGIRDRVELVYVTPLDGAFTKPVASAQLGGMLEERKVHVETDFLVERIDTERKVLVSYDEREVPFDLLVTIPLNMGADFVARSGLGDELNYVPVDKHTQLSPEFKNIFAIGDASDIPASKAGSVAHFSVEIFVDNFLEHIAGRPMTGAFDGHANCFVEAGDDKALLIDFNYDTEPLTGKYPFPVVGPMDLLKATRVNHLGKLAFRWIYWNVLLPGRPVPLPALMSMTGKHVPEPEPDQQEA</sequence>
<dbReference type="GO" id="GO:0016491">
    <property type="term" value="F:oxidoreductase activity"/>
    <property type="evidence" value="ECO:0007669"/>
    <property type="project" value="InterPro"/>
</dbReference>
<comment type="caution">
    <text evidence="2">The sequence shown here is derived from an EMBL/GenBank/DDBJ whole genome shotgun (WGS) entry which is preliminary data.</text>
</comment>
<dbReference type="Pfam" id="PF07992">
    <property type="entry name" value="Pyr_redox_2"/>
    <property type="match status" value="1"/>
</dbReference>
<dbReference type="SUPFAM" id="SSF51905">
    <property type="entry name" value="FAD/NAD(P)-binding domain"/>
    <property type="match status" value="2"/>
</dbReference>
<dbReference type="Proteomes" id="UP000473525">
    <property type="component" value="Unassembled WGS sequence"/>
</dbReference>
<dbReference type="InterPro" id="IPR023753">
    <property type="entry name" value="FAD/NAD-binding_dom"/>
</dbReference>
<evidence type="ECO:0000313" key="3">
    <source>
        <dbReference type="Proteomes" id="UP000473525"/>
    </source>
</evidence>
<reference evidence="2 3" key="1">
    <citation type="submission" date="2019-12" db="EMBL/GenBank/DDBJ databases">
        <authorList>
            <person name="Huq M.A."/>
        </authorList>
    </citation>
    <scope>NUCLEOTIDE SEQUENCE [LARGE SCALE GENOMIC DNA]</scope>
    <source>
        <strain evidence="2 3">MAH-18</strain>
    </source>
</reference>
<dbReference type="PANTHER" id="PTHR43755">
    <property type="match status" value="1"/>
</dbReference>
<dbReference type="InterPro" id="IPR052541">
    <property type="entry name" value="SQRD"/>
</dbReference>
<feature type="domain" description="FAD/NAD(P)-binding" evidence="1">
    <location>
        <begin position="3"/>
        <end position="138"/>
    </location>
</feature>
<evidence type="ECO:0000259" key="1">
    <source>
        <dbReference type="Pfam" id="PF07992"/>
    </source>
</evidence>
<dbReference type="PANTHER" id="PTHR43755:SF1">
    <property type="entry name" value="FAD-DEPENDENT PYRIDINE NUCLEOTIDE-DISULPHIDE OXIDOREDUCTASE"/>
    <property type="match status" value="1"/>
</dbReference>
<dbReference type="PRINTS" id="PR00368">
    <property type="entry name" value="FADPNR"/>
</dbReference>
<dbReference type="InterPro" id="IPR036188">
    <property type="entry name" value="FAD/NAD-bd_sf"/>
</dbReference>
<dbReference type="RefSeq" id="WP_157344381.1">
    <property type="nucleotide sequence ID" value="NZ_WSEK01000004.1"/>
</dbReference>
<name>A0A6L6XUS7_9ACTN</name>
<dbReference type="Gene3D" id="3.50.50.60">
    <property type="entry name" value="FAD/NAD(P)-binding domain"/>
    <property type="match status" value="2"/>
</dbReference>
<evidence type="ECO:0000313" key="2">
    <source>
        <dbReference type="EMBL" id="MVQ51161.1"/>
    </source>
</evidence>
<protein>
    <submittedName>
        <fullName evidence="2">NAD(P)/FAD-dependent oxidoreductase</fullName>
    </submittedName>
</protein>